<name>A0ABW3DF71_9BACL</name>
<dbReference type="Proteomes" id="UP001597120">
    <property type="component" value="Unassembled WGS sequence"/>
</dbReference>
<comment type="caution">
    <text evidence="3">The sequence shown here is derived from an EMBL/GenBank/DDBJ whole genome shotgun (WGS) entry which is preliminary data.</text>
</comment>
<sequence>MSNPNDEQNQILRELNERIEQLALNMEKARFAEYVQLLERPRKLLWNHLVGGIARGVGIAIGFTVLTSTLLYVLQALGALDLPIVGDYIAQIVKHVQAQLEGRTY</sequence>
<evidence type="ECO:0000256" key="1">
    <source>
        <dbReference type="SAM" id="Coils"/>
    </source>
</evidence>
<evidence type="ECO:0000256" key="2">
    <source>
        <dbReference type="SAM" id="Phobius"/>
    </source>
</evidence>
<gene>
    <name evidence="3" type="ORF">ACFQ03_22905</name>
</gene>
<dbReference type="Pfam" id="PF18910">
    <property type="entry name" value="DUF5665"/>
    <property type="match status" value="1"/>
</dbReference>
<dbReference type="RefSeq" id="WP_144935890.1">
    <property type="nucleotide sequence ID" value="NZ_JBHTIU010000095.1"/>
</dbReference>
<organism evidence="3 4">
    <name type="scientific">Paenibacillus residui</name>
    <dbReference type="NCBI Taxonomy" id="629724"/>
    <lineage>
        <taxon>Bacteria</taxon>
        <taxon>Bacillati</taxon>
        <taxon>Bacillota</taxon>
        <taxon>Bacilli</taxon>
        <taxon>Bacillales</taxon>
        <taxon>Paenibacillaceae</taxon>
        <taxon>Paenibacillus</taxon>
    </lineage>
</organism>
<protein>
    <submittedName>
        <fullName evidence="3">DUF5665 domain-containing protein</fullName>
    </submittedName>
</protein>
<evidence type="ECO:0000313" key="4">
    <source>
        <dbReference type="Proteomes" id="UP001597120"/>
    </source>
</evidence>
<reference evidence="4" key="1">
    <citation type="journal article" date="2019" name="Int. J. Syst. Evol. Microbiol.">
        <title>The Global Catalogue of Microorganisms (GCM) 10K type strain sequencing project: providing services to taxonomists for standard genome sequencing and annotation.</title>
        <authorList>
            <consortium name="The Broad Institute Genomics Platform"/>
            <consortium name="The Broad Institute Genome Sequencing Center for Infectious Disease"/>
            <person name="Wu L."/>
            <person name="Ma J."/>
        </authorList>
    </citation>
    <scope>NUCLEOTIDE SEQUENCE [LARGE SCALE GENOMIC DNA]</scope>
    <source>
        <strain evidence="4">CCUG 57263</strain>
    </source>
</reference>
<proteinExistence type="predicted"/>
<dbReference type="InterPro" id="IPR043723">
    <property type="entry name" value="DUF5665"/>
</dbReference>
<accession>A0ABW3DF71</accession>
<evidence type="ECO:0000313" key="3">
    <source>
        <dbReference type="EMBL" id="MFD0871981.1"/>
    </source>
</evidence>
<keyword evidence="1" id="KW-0175">Coiled coil</keyword>
<keyword evidence="4" id="KW-1185">Reference proteome</keyword>
<feature type="transmembrane region" description="Helical" evidence="2">
    <location>
        <begin position="53"/>
        <end position="74"/>
    </location>
</feature>
<keyword evidence="2" id="KW-0812">Transmembrane</keyword>
<keyword evidence="2" id="KW-1133">Transmembrane helix</keyword>
<feature type="coiled-coil region" evidence="1">
    <location>
        <begin position="5"/>
        <end position="32"/>
    </location>
</feature>
<dbReference type="EMBL" id="JBHTIU010000095">
    <property type="protein sequence ID" value="MFD0871981.1"/>
    <property type="molecule type" value="Genomic_DNA"/>
</dbReference>
<keyword evidence="2" id="KW-0472">Membrane</keyword>